<dbReference type="Pfam" id="PF02597">
    <property type="entry name" value="ThiS"/>
    <property type="match status" value="1"/>
</dbReference>
<reference evidence="1 2" key="1">
    <citation type="submission" date="2018-06" db="EMBL/GenBank/DDBJ databases">
        <title>Genomic Encyclopedia of Archaeal and Bacterial Type Strains, Phase II (KMG-II): from individual species to whole genera.</title>
        <authorList>
            <person name="Goeker M."/>
        </authorList>
    </citation>
    <scope>NUCLEOTIDE SEQUENCE [LARGE SCALE GENOMIC DNA]</scope>
    <source>
        <strain evidence="1 2">CFPB 3232</strain>
    </source>
</reference>
<dbReference type="PANTHER" id="PTHR38031">
    <property type="entry name" value="SULFUR CARRIER PROTEIN SLR0821-RELATED"/>
    <property type="match status" value="1"/>
</dbReference>
<dbReference type="InterPro" id="IPR052045">
    <property type="entry name" value="Sulfur_Carrier/Prot_Modifier"/>
</dbReference>
<dbReference type="SUPFAM" id="SSF54285">
    <property type="entry name" value="MoaD/ThiS"/>
    <property type="match status" value="1"/>
</dbReference>
<dbReference type="InterPro" id="IPR016155">
    <property type="entry name" value="Mopterin_synth/thiamin_S_b"/>
</dbReference>
<protein>
    <submittedName>
        <fullName evidence="1">Molybdopterin synthase subunit MoaD</fullName>
    </submittedName>
</protein>
<evidence type="ECO:0000313" key="1">
    <source>
        <dbReference type="EMBL" id="RAR75297.1"/>
    </source>
</evidence>
<dbReference type="RefSeq" id="WP_111881678.1">
    <property type="nucleotide sequence ID" value="NZ_CBCSGC010000088.1"/>
</dbReference>
<dbReference type="AlphaFoldDB" id="A0A328YXL8"/>
<evidence type="ECO:0000313" key="2">
    <source>
        <dbReference type="Proteomes" id="UP000248856"/>
    </source>
</evidence>
<dbReference type="InterPro" id="IPR012675">
    <property type="entry name" value="Beta-grasp_dom_sf"/>
</dbReference>
<proteinExistence type="predicted"/>
<dbReference type="InterPro" id="IPR003749">
    <property type="entry name" value="ThiS/MoaD-like"/>
</dbReference>
<accession>A0A328YXL8</accession>
<dbReference type="Gene3D" id="3.10.20.30">
    <property type="match status" value="1"/>
</dbReference>
<dbReference type="Proteomes" id="UP000248856">
    <property type="component" value="Unassembled WGS sequence"/>
</dbReference>
<gene>
    <name evidence="1" type="ORF">AX018_106210</name>
</gene>
<dbReference type="OrthoDB" id="9156098at2"/>
<keyword evidence="2" id="KW-1185">Reference proteome</keyword>
<sequence>MSITVHIPTLLRTLTLDRKRVEGTGATVREVIESLENAYPGIQGRLVSDGRVHRFMNLYLNDEDIRFANDLATPVRPGDTLTILPAVAGGSGAPAC</sequence>
<comment type="caution">
    <text evidence="1">The sequence shown here is derived from an EMBL/GenBank/DDBJ whole genome shotgun (WGS) entry which is preliminary data.</text>
</comment>
<organism evidence="1 2">
    <name type="scientific">Paracidovorax anthurii</name>
    <dbReference type="NCBI Taxonomy" id="78229"/>
    <lineage>
        <taxon>Bacteria</taxon>
        <taxon>Pseudomonadati</taxon>
        <taxon>Pseudomonadota</taxon>
        <taxon>Betaproteobacteria</taxon>
        <taxon>Burkholderiales</taxon>
        <taxon>Comamonadaceae</taxon>
        <taxon>Paracidovorax</taxon>
    </lineage>
</organism>
<dbReference type="EMBL" id="QLTA01000062">
    <property type="protein sequence ID" value="RAR75297.1"/>
    <property type="molecule type" value="Genomic_DNA"/>
</dbReference>
<name>A0A328YXL8_9BURK</name>
<dbReference type="PANTHER" id="PTHR38031:SF1">
    <property type="entry name" value="SULFUR CARRIER PROTEIN CYSO"/>
    <property type="match status" value="1"/>
</dbReference>